<dbReference type="InterPro" id="IPR000644">
    <property type="entry name" value="CBS_dom"/>
</dbReference>
<keyword evidence="1 2" id="KW-0129">CBS domain</keyword>
<dbReference type="PANTHER" id="PTHR43080:SF2">
    <property type="entry name" value="CBS DOMAIN-CONTAINING PROTEIN"/>
    <property type="match status" value="1"/>
</dbReference>
<reference evidence="4" key="1">
    <citation type="submission" date="2022-02" db="EMBL/GenBank/DDBJ databases">
        <authorList>
            <person name="Leng L."/>
        </authorList>
    </citation>
    <scope>NUCLEOTIDE SEQUENCE</scope>
    <source>
        <strain evidence="4">JI</strain>
    </source>
</reference>
<accession>A0A9X4JT45</accession>
<dbReference type="PANTHER" id="PTHR43080">
    <property type="entry name" value="CBS DOMAIN-CONTAINING PROTEIN CBSX3, MITOCHONDRIAL"/>
    <property type="match status" value="1"/>
</dbReference>
<evidence type="ECO:0000256" key="1">
    <source>
        <dbReference type="ARBA" id="ARBA00023122"/>
    </source>
</evidence>
<organism evidence="4 5">
    <name type="scientific">Pelotomaculum isophthalicicum JI</name>
    <dbReference type="NCBI Taxonomy" id="947010"/>
    <lineage>
        <taxon>Bacteria</taxon>
        <taxon>Bacillati</taxon>
        <taxon>Bacillota</taxon>
        <taxon>Clostridia</taxon>
        <taxon>Eubacteriales</taxon>
        <taxon>Desulfotomaculaceae</taxon>
        <taxon>Pelotomaculum</taxon>
    </lineage>
</organism>
<dbReference type="RefSeq" id="WP_277443414.1">
    <property type="nucleotide sequence ID" value="NZ_JAKOAV010000010.1"/>
</dbReference>
<dbReference type="AlphaFoldDB" id="A0A9X4JT45"/>
<comment type="caution">
    <text evidence="4">The sequence shown here is derived from an EMBL/GenBank/DDBJ whole genome shotgun (WGS) entry which is preliminary data.</text>
</comment>
<dbReference type="InterPro" id="IPR046342">
    <property type="entry name" value="CBS_dom_sf"/>
</dbReference>
<dbReference type="SMART" id="SM00116">
    <property type="entry name" value="CBS"/>
    <property type="match status" value="2"/>
</dbReference>
<dbReference type="Gene3D" id="3.10.580.10">
    <property type="entry name" value="CBS-domain"/>
    <property type="match status" value="1"/>
</dbReference>
<dbReference type="PROSITE" id="PS51371">
    <property type="entry name" value="CBS"/>
    <property type="match status" value="2"/>
</dbReference>
<name>A0A9X4JT45_9FIRM</name>
<proteinExistence type="predicted"/>
<protein>
    <submittedName>
        <fullName evidence="4">CBS domain-containing protein</fullName>
    </submittedName>
</protein>
<evidence type="ECO:0000259" key="3">
    <source>
        <dbReference type="PROSITE" id="PS51371"/>
    </source>
</evidence>
<feature type="domain" description="CBS" evidence="3">
    <location>
        <begin position="72"/>
        <end position="128"/>
    </location>
</feature>
<keyword evidence="5" id="KW-1185">Reference proteome</keyword>
<feature type="domain" description="CBS" evidence="3">
    <location>
        <begin position="7"/>
        <end position="65"/>
    </location>
</feature>
<evidence type="ECO:0000256" key="2">
    <source>
        <dbReference type="PROSITE-ProRule" id="PRU00703"/>
    </source>
</evidence>
<gene>
    <name evidence="4" type="ORF">L7E55_07080</name>
</gene>
<dbReference type="EMBL" id="JAKOAV010000010">
    <property type="protein sequence ID" value="MDF9408124.1"/>
    <property type="molecule type" value="Genomic_DNA"/>
</dbReference>
<dbReference type="Pfam" id="PF00571">
    <property type="entry name" value="CBS"/>
    <property type="match status" value="2"/>
</dbReference>
<dbReference type="SUPFAM" id="SSF54631">
    <property type="entry name" value="CBS-domain pair"/>
    <property type="match status" value="1"/>
</dbReference>
<dbReference type="Proteomes" id="UP001154312">
    <property type="component" value="Unassembled WGS sequence"/>
</dbReference>
<evidence type="ECO:0000313" key="4">
    <source>
        <dbReference type="EMBL" id="MDF9408124.1"/>
    </source>
</evidence>
<evidence type="ECO:0000313" key="5">
    <source>
        <dbReference type="Proteomes" id="UP001154312"/>
    </source>
</evidence>
<dbReference type="InterPro" id="IPR051257">
    <property type="entry name" value="Diverse_CBS-Domain"/>
</dbReference>
<sequence length="130" mass="14422">MKVKDKMVRNVVTVNADVSIKEALNLMRTKDCRRLPVLDNKGTLVGIVVEHDIEKVLCRPGGYPETPVSWAMSYKYVFIVNPEDDIVSAAKLMLDKKISSLPVLDEGKIVGIITSADMLQVVIDTYSSVK</sequence>